<gene>
    <name evidence="2" type="ORF">FRY47_28770</name>
</gene>
<feature type="transmembrane region" description="Helical" evidence="1">
    <location>
        <begin position="48"/>
        <end position="69"/>
    </location>
</feature>
<keyword evidence="1" id="KW-0812">Transmembrane</keyword>
<keyword evidence="1" id="KW-0472">Membrane</keyword>
<dbReference type="EMBL" id="CP042875">
    <property type="protein sequence ID" value="QEF20290.1"/>
    <property type="molecule type" value="Genomic_DNA"/>
</dbReference>
<feature type="transmembrane region" description="Helical" evidence="1">
    <location>
        <begin position="141"/>
        <end position="162"/>
    </location>
</feature>
<feature type="transmembrane region" description="Helical" evidence="1">
    <location>
        <begin position="182"/>
        <end position="212"/>
    </location>
</feature>
<sequence>MNRNVDLKICILLLSDLWNDFIERCFKCYYYIRAIFSKVRKKIEDRPLLSFLLLFLFVGGGIYLLYIYINPNNKLSYYESLYSFFLFGTKGIKGVSDVDKITVAFLEGSNKFFTVSLPLTLTFYYFIYKEQKSISSNLAKGMLLWMYLSTAILNLVIGYYIIFNKMNLRNGFFSEKFFFPIVIWFILVVLSFLFFLALLNRLLMSLDISFLFKHTRKLMRKKIKEVYFTDVNLENNYECLNIYLESIFQSFEYAMEKGLDKLFERELKEWDSILLLLMDETPRGKKGNIITVNHLVDKSEKSTKHFIEFYSLVLKKHGDLIFKLASNNRLSKLNEVLVTFHSLEPNKVEALYPVFITALDEIVLKAYKQKNCPLKSLLEILNGIILSYKSSKDSSKEEQADNISKVIGVIYIYETVLREALETNNVKDITSVTYSLCGIFKEMDKKGEQVRPIGKTNEAKATSDRNNMLSSAAMISAMEISMTETKVNLDTSDNENMKKIILFILLQIALKAVEISHYKCLGQVIKRITTDFNALIIEKTFDDFRKGSGQIKSATFLEKDEKIQNAINSKKSMISRFRKDITFNNQSIDYCMQKLALLIYGQQFYVIKQNLTFTEFHKSYHEHPTSIDLSFVDMAYINYTLGKIKQVGNDYGLLFVKETDFEEEIKKKISVPV</sequence>
<evidence type="ECO:0000313" key="2">
    <source>
        <dbReference type="EMBL" id="QEF20290.1"/>
    </source>
</evidence>
<accession>A0A5B9I3W2</accession>
<dbReference type="RefSeq" id="WP_168455216.1">
    <property type="nucleotide sequence ID" value="NZ_CP042875.1"/>
</dbReference>
<keyword evidence="1" id="KW-1133">Transmembrane helix</keyword>
<dbReference type="AlphaFoldDB" id="A0A5B9I3W2"/>
<name>A0A5B9I3W2_BACCE</name>
<reference evidence="2" key="1">
    <citation type="submission" date="2019-08" db="EMBL/GenBank/DDBJ databases">
        <title>Antibiosis Participates in the Biocontrol of Bucillus cereus 0-9 Against Rice Sheath Blight.</title>
        <authorList>
            <person name="Wang G."/>
            <person name="Liu F."/>
        </authorList>
    </citation>
    <scope>NUCLEOTIDE SEQUENCE</scope>
    <source>
        <strain evidence="2">09</strain>
        <plasmid evidence="2">unnamed1</plasmid>
    </source>
</reference>
<geneLocation type="plasmid" evidence="2">
    <name>unnamed1</name>
</geneLocation>
<keyword evidence="2" id="KW-0614">Plasmid</keyword>
<evidence type="ECO:0000256" key="1">
    <source>
        <dbReference type="SAM" id="Phobius"/>
    </source>
</evidence>
<proteinExistence type="predicted"/>
<protein>
    <submittedName>
        <fullName evidence="2">Uncharacterized protein</fullName>
    </submittedName>
</protein>
<organism evidence="2">
    <name type="scientific">Bacillus cereus</name>
    <dbReference type="NCBI Taxonomy" id="1396"/>
    <lineage>
        <taxon>Bacteria</taxon>
        <taxon>Bacillati</taxon>
        <taxon>Bacillota</taxon>
        <taxon>Bacilli</taxon>
        <taxon>Bacillales</taxon>
        <taxon>Bacillaceae</taxon>
        <taxon>Bacillus</taxon>
        <taxon>Bacillus cereus group</taxon>
    </lineage>
</organism>